<evidence type="ECO:0000256" key="10">
    <source>
        <dbReference type="ARBA" id="ARBA00037946"/>
    </source>
</evidence>
<dbReference type="GO" id="GO:0007165">
    <property type="term" value="P:signal transduction"/>
    <property type="evidence" value="ECO:0007669"/>
    <property type="project" value="UniProtKB-KW"/>
</dbReference>
<keyword evidence="8 12" id="KW-0807">Transducer</keyword>
<dbReference type="EMBL" id="MK249011">
    <property type="protein sequence ID" value="QGW45425.1"/>
    <property type="molecule type" value="mRNA"/>
</dbReference>
<feature type="transmembrane region" description="Helical" evidence="12">
    <location>
        <begin position="295"/>
        <end position="316"/>
    </location>
</feature>
<sequence length="390" mass="46182">MFYIKVHRTVKRIISLFYYIGFWHRRDEETARERKLQLLYLFYFCLFPLLLAAGAVTTGNQSEKTFLIEVTTITSVLQLKLWYIIWKREEILEHLNQICDYRIVDREAFTEISKKLTDLMKFVKIFLATTYICAVHVALVAPFLGTERKPFFNIPFPSDWKDTEFAFWTRFFFIATQQFLSANLVLFGAIVWYLMANCAWQYEVLGQRISKMGEMRTTVEESTDERPITDTERDNLYCRDLIEIIKSHNHVKRITNQLDVFLSKLFVVQLATSSLCICASTYSIAFFSGDNFFELLVYLTGLLYSIFDIFMIMFFANEITLASDRLSYRLYESCWIDRRQSIKRNVLLFGEFLVKPHQLIVLQLYPLTLDTFTRILNSAYSMFNILQNFK</sequence>
<protein>
    <recommendedName>
        <fullName evidence="12">Odorant receptor</fullName>
    </recommendedName>
</protein>
<evidence type="ECO:0000256" key="5">
    <source>
        <dbReference type="ARBA" id="ARBA00022989"/>
    </source>
</evidence>
<feature type="transmembrane region" description="Helical" evidence="12">
    <location>
        <begin position="122"/>
        <end position="145"/>
    </location>
</feature>
<keyword evidence="3 12" id="KW-0812">Transmembrane</keyword>
<comment type="similarity">
    <text evidence="10">Belongs to the insect chemoreceptor superfamily. Heteromeric odorant receptor channel (TC 1.A.69) family. Or2a subfamily.</text>
</comment>
<evidence type="ECO:0000256" key="6">
    <source>
        <dbReference type="ARBA" id="ARBA00023136"/>
    </source>
</evidence>
<dbReference type="GO" id="GO:0005886">
    <property type="term" value="C:plasma membrane"/>
    <property type="evidence" value="ECO:0007669"/>
    <property type="project" value="UniProtKB-SubCell"/>
</dbReference>
<keyword evidence="7 12" id="KW-0675">Receptor</keyword>
<evidence type="ECO:0000256" key="11">
    <source>
        <dbReference type="ARBA" id="ARBA00038679"/>
    </source>
</evidence>
<evidence type="ECO:0000313" key="13">
    <source>
        <dbReference type="EMBL" id="QGW45425.1"/>
    </source>
</evidence>
<organism evidence="13">
    <name type="scientific">Bradysia odoriphaga</name>
    <dbReference type="NCBI Taxonomy" id="1564500"/>
    <lineage>
        <taxon>Eukaryota</taxon>
        <taxon>Metazoa</taxon>
        <taxon>Ecdysozoa</taxon>
        <taxon>Arthropoda</taxon>
        <taxon>Hexapoda</taxon>
        <taxon>Insecta</taxon>
        <taxon>Pterygota</taxon>
        <taxon>Neoptera</taxon>
        <taxon>Endopterygota</taxon>
        <taxon>Diptera</taxon>
        <taxon>Nematocera</taxon>
        <taxon>Sciaroidea</taxon>
        <taxon>Sciaridae</taxon>
        <taxon>Bradysia</taxon>
    </lineage>
</organism>
<evidence type="ECO:0000256" key="7">
    <source>
        <dbReference type="ARBA" id="ARBA00023170"/>
    </source>
</evidence>
<reference evidence="13" key="1">
    <citation type="submission" date="2018-11" db="EMBL/GenBank/DDBJ databases">
        <authorList>
            <person name="Zhao Y."/>
            <person name="Mu W."/>
            <person name="Zhou C."/>
        </authorList>
    </citation>
    <scope>NUCLEOTIDE SEQUENCE</scope>
</reference>
<feature type="transmembrane region" description="Helical" evidence="12">
    <location>
        <begin position="65"/>
        <end position="86"/>
    </location>
</feature>
<comment type="function">
    <text evidence="9">Odorant receptor which mediates acceptance or avoidance behavior, depending on its substrates. The odorant receptor repertoire encodes a large collection of odor stimuli that vary widely in identity, intensity, and duration. May form a complex with Orco to form odorant-sensing units, providing sensitive and prolonged odorant signaling and calcium permeability.</text>
</comment>
<dbReference type="PANTHER" id="PTHR21137:SF37">
    <property type="entry name" value="ODORANT RECEPTOR 46A, ISOFORM B-RELATED"/>
    <property type="match status" value="1"/>
</dbReference>
<keyword evidence="5 12" id="KW-1133">Transmembrane helix</keyword>
<dbReference type="GO" id="GO:0004984">
    <property type="term" value="F:olfactory receptor activity"/>
    <property type="evidence" value="ECO:0007669"/>
    <property type="project" value="InterPro"/>
</dbReference>
<evidence type="ECO:0000256" key="1">
    <source>
        <dbReference type="ARBA" id="ARBA00004141"/>
    </source>
</evidence>
<comment type="caution">
    <text evidence="12">Lacks conserved residue(s) required for the propagation of feature annotation.</text>
</comment>
<accession>A0A6B9CBP6</accession>
<keyword evidence="4 12" id="KW-0552">Olfaction</keyword>
<evidence type="ECO:0000256" key="8">
    <source>
        <dbReference type="ARBA" id="ARBA00023224"/>
    </source>
</evidence>
<dbReference type="PANTHER" id="PTHR21137">
    <property type="entry name" value="ODORANT RECEPTOR"/>
    <property type="match status" value="1"/>
</dbReference>
<dbReference type="InterPro" id="IPR004117">
    <property type="entry name" value="7tm6_olfct_rcpt"/>
</dbReference>
<dbReference type="AlphaFoldDB" id="A0A6B9CBP6"/>
<feature type="transmembrane region" description="Helical" evidence="12">
    <location>
        <begin position="165"/>
        <end position="194"/>
    </location>
</feature>
<comment type="subcellular location">
    <subcellularLocation>
        <location evidence="12">Cell membrane</location>
        <topology evidence="12">Multi-pass membrane protein</topology>
    </subcellularLocation>
    <subcellularLocation>
        <location evidence="1">Membrane</location>
        <topology evidence="1">Multi-pass membrane protein</topology>
    </subcellularLocation>
</comment>
<name>A0A6B9CBP6_9DIPT</name>
<keyword evidence="2 12" id="KW-0716">Sensory transduction</keyword>
<feature type="transmembrane region" description="Helical" evidence="12">
    <location>
        <begin position="38"/>
        <end position="59"/>
    </location>
</feature>
<evidence type="ECO:0000256" key="9">
    <source>
        <dbReference type="ARBA" id="ARBA00037764"/>
    </source>
</evidence>
<evidence type="ECO:0000256" key="2">
    <source>
        <dbReference type="ARBA" id="ARBA00022606"/>
    </source>
</evidence>
<dbReference type="GO" id="GO:0005549">
    <property type="term" value="F:odorant binding"/>
    <property type="evidence" value="ECO:0007669"/>
    <property type="project" value="InterPro"/>
</dbReference>
<feature type="transmembrane region" description="Helical" evidence="12">
    <location>
        <begin position="265"/>
        <end position="289"/>
    </location>
</feature>
<evidence type="ECO:0000256" key="4">
    <source>
        <dbReference type="ARBA" id="ARBA00022725"/>
    </source>
</evidence>
<comment type="subunit">
    <text evidence="11">Interacts with Orco. Complexes exist early in the endomembrane system in olfactory sensory neurons (OSNs), coupling these complexes to the conserved ciliary trafficking pathway.</text>
</comment>
<proteinExistence type="evidence at transcript level"/>
<evidence type="ECO:0000256" key="12">
    <source>
        <dbReference type="RuleBase" id="RU351113"/>
    </source>
</evidence>
<keyword evidence="6 12" id="KW-0472">Membrane</keyword>
<dbReference type="Pfam" id="PF02949">
    <property type="entry name" value="7tm_6"/>
    <property type="match status" value="1"/>
</dbReference>
<evidence type="ECO:0000256" key="3">
    <source>
        <dbReference type="ARBA" id="ARBA00022692"/>
    </source>
</evidence>